<dbReference type="EMBL" id="CP000088">
    <property type="protein sequence ID" value="AAZ54759.1"/>
    <property type="molecule type" value="Genomic_DNA"/>
</dbReference>
<sequence>MIGGDQVKEVRRLGKPPKELGNTIGVSGSPDILELDDGSFAVIGVDVTEELGEIPLPDARCASNERIVRIPRNTLLAARNDIPEE</sequence>
<protein>
    <submittedName>
        <fullName evidence="1">Uncharacterized protein</fullName>
    </submittedName>
</protein>
<evidence type="ECO:0000313" key="1">
    <source>
        <dbReference type="EMBL" id="AAZ54759.1"/>
    </source>
</evidence>
<name>Q47S08_THEFY</name>
<accession>Q47S08</accession>
<dbReference type="eggNOG" id="ENOG50344V5">
    <property type="taxonomic scope" value="Bacteria"/>
</dbReference>
<organism evidence="1">
    <name type="scientific">Thermobifida fusca (strain YX)</name>
    <dbReference type="NCBI Taxonomy" id="269800"/>
    <lineage>
        <taxon>Bacteria</taxon>
        <taxon>Bacillati</taxon>
        <taxon>Actinomycetota</taxon>
        <taxon>Actinomycetes</taxon>
        <taxon>Streptosporangiales</taxon>
        <taxon>Nocardiopsidaceae</taxon>
        <taxon>Thermobifida</taxon>
    </lineage>
</organism>
<dbReference type="KEGG" id="tfu:Tfu_0721"/>
<reference evidence="1" key="1">
    <citation type="submission" date="2005-07" db="EMBL/GenBank/DDBJ databases">
        <title>Complete sequence of Thermobifida fusca YX.</title>
        <authorList>
            <consortium name="US DOE Joint Genome Institute"/>
            <person name="Copeland A."/>
            <person name="Lucas S."/>
            <person name="Lapidus A."/>
            <person name="Barry K."/>
            <person name="Detter J.C."/>
            <person name="Glavina T."/>
            <person name="Hammon N."/>
            <person name="Israni S."/>
            <person name="Pitluck S."/>
            <person name="Di Bartolo G."/>
            <person name="Chain P."/>
            <person name="Schmutz J."/>
            <person name="Larimer F."/>
            <person name="Land M."/>
            <person name="Lykidis A."/>
            <person name="Richardson P."/>
        </authorList>
    </citation>
    <scope>NUCLEOTIDE SEQUENCE</scope>
    <source>
        <strain evidence="1">YX</strain>
    </source>
</reference>
<proteinExistence type="predicted"/>
<dbReference type="HOGENOM" id="CLU_157310_1_0_11"/>
<dbReference type="AlphaFoldDB" id="Q47S08"/>
<gene>
    <name evidence="1" type="ordered locus">Tfu_0721</name>
</gene>